<dbReference type="EMBL" id="JADKPO010000009">
    <property type="protein sequence ID" value="MBF4767816.1"/>
    <property type="molecule type" value="Genomic_DNA"/>
</dbReference>
<feature type="domain" description="4Fe-4S Wbl-type" evidence="12">
    <location>
        <begin position="11"/>
        <end position="67"/>
    </location>
</feature>
<dbReference type="GO" id="GO:0035731">
    <property type="term" value="F:dinitrosyl-iron complex binding"/>
    <property type="evidence" value="ECO:0007669"/>
    <property type="project" value="UniProtKB-UniRule"/>
</dbReference>
<keyword evidence="10 11" id="KW-0804">Transcription</keyword>
<dbReference type="RefSeq" id="WP_194695966.1">
    <property type="nucleotide sequence ID" value="NZ_JADKPO010000009.1"/>
</dbReference>
<accession>A0A930YGQ3</accession>
<dbReference type="HAMAP" id="MF_01479">
    <property type="entry name" value="WhiB"/>
    <property type="match status" value="1"/>
</dbReference>
<feature type="binding site" evidence="11">
    <location>
        <position position="37"/>
    </location>
    <ligand>
        <name>[4Fe-4S] cluster</name>
        <dbReference type="ChEBI" id="CHEBI:49883"/>
    </ligand>
</feature>
<dbReference type="GO" id="GO:0051539">
    <property type="term" value="F:4 iron, 4 sulfur cluster binding"/>
    <property type="evidence" value="ECO:0007669"/>
    <property type="project" value="UniProtKB-UniRule"/>
</dbReference>
<dbReference type="PANTHER" id="PTHR38839">
    <property type="entry name" value="TRANSCRIPTIONAL REGULATOR WHID-RELATED"/>
    <property type="match status" value="1"/>
</dbReference>
<sequence>MWNEDWASQAACRASQPDQLFVRGAEQNKAKKLCAGCPVKAECLAEALENQIEWGVWGGMTERERRALLKRNPNAKWRAVLEQARTGAGNRAVEATV</sequence>
<evidence type="ECO:0000256" key="8">
    <source>
        <dbReference type="ARBA" id="ARBA00023125"/>
    </source>
</evidence>
<evidence type="ECO:0000256" key="1">
    <source>
        <dbReference type="ARBA" id="ARBA00004496"/>
    </source>
</evidence>
<keyword evidence="3 11" id="KW-0004">4Fe-4S</keyword>
<comment type="function">
    <text evidence="11">Acts as a transcriptional regulator. Probably redox-responsive. The apo- but not holo-form probably binds DNA.</text>
</comment>
<evidence type="ECO:0000313" key="14">
    <source>
        <dbReference type="Proteomes" id="UP000660668"/>
    </source>
</evidence>
<comment type="similarity">
    <text evidence="2 11">Belongs to the WhiB family.</text>
</comment>
<dbReference type="GO" id="GO:0003677">
    <property type="term" value="F:DNA binding"/>
    <property type="evidence" value="ECO:0007669"/>
    <property type="project" value="UniProtKB-UniRule"/>
</dbReference>
<reference evidence="13" key="1">
    <citation type="submission" date="2020-11" db="EMBL/GenBank/DDBJ databases">
        <title>Nocardioides cynanchi sp. nov., isolated from soil of rhizosphere of Cynanchum wilfordii.</title>
        <authorList>
            <person name="Lee J.-S."/>
            <person name="Suh M.K."/>
            <person name="Kim J.-S."/>
        </authorList>
    </citation>
    <scope>NUCLEOTIDE SEQUENCE</scope>
    <source>
        <strain evidence="13">KCTC 19276</strain>
    </source>
</reference>
<keyword evidence="11" id="KW-0963">Cytoplasm</keyword>
<dbReference type="Proteomes" id="UP000660668">
    <property type="component" value="Unassembled WGS sequence"/>
</dbReference>
<organism evidence="13 14">
    <name type="scientific">Nocardioides agariphilus</name>
    <dbReference type="NCBI Taxonomy" id="433664"/>
    <lineage>
        <taxon>Bacteria</taxon>
        <taxon>Bacillati</taxon>
        <taxon>Actinomycetota</taxon>
        <taxon>Actinomycetes</taxon>
        <taxon>Propionibacteriales</taxon>
        <taxon>Nocardioidaceae</taxon>
        <taxon>Nocardioides</taxon>
    </lineage>
</organism>
<evidence type="ECO:0000256" key="9">
    <source>
        <dbReference type="ARBA" id="ARBA00023157"/>
    </source>
</evidence>
<dbReference type="InterPro" id="IPR003482">
    <property type="entry name" value="Whib"/>
</dbReference>
<keyword evidence="7 11" id="KW-0805">Transcription regulation</keyword>
<dbReference type="InterPro" id="IPR034768">
    <property type="entry name" value="4FE4S_WBL"/>
</dbReference>
<dbReference type="PANTHER" id="PTHR38839:SF7">
    <property type="entry name" value="TRANSCRIPTIONAL REGULATOR WHIB4"/>
    <property type="match status" value="1"/>
</dbReference>
<evidence type="ECO:0000313" key="13">
    <source>
        <dbReference type="EMBL" id="MBF4767816.1"/>
    </source>
</evidence>
<dbReference type="PROSITE" id="PS51674">
    <property type="entry name" value="4FE4S_WBL"/>
    <property type="match status" value="1"/>
</dbReference>
<dbReference type="Pfam" id="PF02467">
    <property type="entry name" value="Whib"/>
    <property type="match status" value="1"/>
</dbReference>
<evidence type="ECO:0000259" key="12">
    <source>
        <dbReference type="PROSITE" id="PS51674"/>
    </source>
</evidence>
<comment type="PTM">
    <text evidence="11">The Fe-S cluster can be nitrosylated by nitric oxide (NO).</text>
</comment>
<comment type="subcellular location">
    <subcellularLocation>
        <location evidence="1 11">Cytoplasm</location>
    </subcellularLocation>
</comment>
<comment type="cofactor">
    <cofactor evidence="11">
        <name>[4Fe-4S] cluster</name>
        <dbReference type="ChEBI" id="CHEBI:49883"/>
    </cofactor>
    <text evidence="11">Binds 1 [4Fe-4S] cluster per subunit. Following nitrosylation of the [4Fe-4S] cluster binds 1 [4Fe-8(NO)] cluster per subunit.</text>
</comment>
<feature type="binding site" evidence="11">
    <location>
        <position position="43"/>
    </location>
    <ligand>
        <name>[4Fe-4S] cluster</name>
        <dbReference type="ChEBI" id="CHEBI:49883"/>
    </ligand>
</feature>
<keyword evidence="9 11" id="KW-1015">Disulfide bond</keyword>
<keyword evidence="6 11" id="KW-0411">Iron-sulfur</keyword>
<dbReference type="GO" id="GO:0005737">
    <property type="term" value="C:cytoplasm"/>
    <property type="evidence" value="ECO:0007669"/>
    <property type="project" value="UniProtKB-SubCell"/>
</dbReference>
<keyword evidence="4 11" id="KW-0479">Metal-binding</keyword>
<evidence type="ECO:0000256" key="7">
    <source>
        <dbReference type="ARBA" id="ARBA00023015"/>
    </source>
</evidence>
<keyword evidence="5 11" id="KW-0408">Iron</keyword>
<name>A0A930YGQ3_9ACTN</name>
<evidence type="ECO:0000256" key="4">
    <source>
        <dbReference type="ARBA" id="ARBA00022723"/>
    </source>
</evidence>
<gene>
    <name evidence="11" type="primary">whiB</name>
    <name evidence="13" type="ORF">ISU10_08570</name>
</gene>
<feature type="binding site" evidence="11">
    <location>
        <position position="34"/>
    </location>
    <ligand>
        <name>[4Fe-4S] cluster</name>
        <dbReference type="ChEBI" id="CHEBI:49883"/>
    </ligand>
</feature>
<protein>
    <recommendedName>
        <fullName evidence="11">Transcriptional regulator WhiB</fullName>
    </recommendedName>
</protein>
<dbReference type="GO" id="GO:0045454">
    <property type="term" value="P:cell redox homeostasis"/>
    <property type="evidence" value="ECO:0007669"/>
    <property type="project" value="TreeGrafter"/>
</dbReference>
<evidence type="ECO:0000256" key="11">
    <source>
        <dbReference type="HAMAP-Rule" id="MF_01479"/>
    </source>
</evidence>
<evidence type="ECO:0000256" key="5">
    <source>
        <dbReference type="ARBA" id="ARBA00023004"/>
    </source>
</evidence>
<dbReference type="GO" id="GO:0045892">
    <property type="term" value="P:negative regulation of DNA-templated transcription"/>
    <property type="evidence" value="ECO:0007669"/>
    <property type="project" value="TreeGrafter"/>
</dbReference>
<comment type="caution">
    <text evidence="13">The sequence shown here is derived from an EMBL/GenBank/DDBJ whole genome shotgun (WGS) entry which is preliminary data.</text>
</comment>
<keyword evidence="14" id="KW-1185">Reference proteome</keyword>
<evidence type="ECO:0000256" key="10">
    <source>
        <dbReference type="ARBA" id="ARBA00023163"/>
    </source>
</evidence>
<dbReference type="AlphaFoldDB" id="A0A930YGQ3"/>
<evidence type="ECO:0000256" key="2">
    <source>
        <dbReference type="ARBA" id="ARBA00006597"/>
    </source>
</evidence>
<proteinExistence type="inferred from homology"/>
<evidence type="ECO:0000256" key="3">
    <source>
        <dbReference type="ARBA" id="ARBA00022485"/>
    </source>
</evidence>
<dbReference type="GO" id="GO:0047134">
    <property type="term" value="F:protein-disulfide reductase [NAD(P)H] activity"/>
    <property type="evidence" value="ECO:0007669"/>
    <property type="project" value="TreeGrafter"/>
</dbReference>
<dbReference type="GO" id="GO:0046872">
    <property type="term" value="F:metal ion binding"/>
    <property type="evidence" value="ECO:0007669"/>
    <property type="project" value="UniProtKB-KW"/>
</dbReference>
<comment type="PTM">
    <text evidence="11">Upon Fe-S cluster removal intramolecular disulfide bonds are formed.</text>
</comment>
<keyword evidence="8 11" id="KW-0238">DNA-binding</keyword>
<feature type="binding site" evidence="11">
    <location>
        <position position="12"/>
    </location>
    <ligand>
        <name>[4Fe-4S] cluster</name>
        <dbReference type="ChEBI" id="CHEBI:49883"/>
    </ligand>
</feature>
<evidence type="ECO:0000256" key="6">
    <source>
        <dbReference type="ARBA" id="ARBA00023014"/>
    </source>
</evidence>